<dbReference type="Gene3D" id="3.30.70.1430">
    <property type="entry name" value="Multidrug efflux transporter AcrB pore domain"/>
    <property type="match status" value="1"/>
</dbReference>
<keyword evidence="2" id="KW-1185">Reference proteome</keyword>
<reference evidence="1 2" key="1">
    <citation type="submission" date="2017-04" db="EMBL/GenBank/DDBJ databases">
        <authorList>
            <person name="Afonso C.L."/>
            <person name="Miller P.J."/>
            <person name="Scott M.A."/>
            <person name="Spackman E."/>
            <person name="Goraichik I."/>
            <person name="Dimitrov K.M."/>
            <person name="Suarez D.L."/>
            <person name="Swayne D.E."/>
        </authorList>
    </citation>
    <scope>NUCLEOTIDE SEQUENCE [LARGE SCALE GENOMIC DNA]</scope>
    <source>
        <strain evidence="1 2">DSM 11622</strain>
    </source>
</reference>
<protein>
    <submittedName>
        <fullName evidence="1">Heavy metal efflux pump, CzcA family</fullName>
    </submittedName>
</protein>
<sequence>MLDCITHFSITHKLLVGLLTLALVGWGGYSVAHLPIDAVPNITNNQVQIITQTPLFGAPDVERLVTSPIEQAIATIPDVQEVGSFSRFGLCYHRVSR</sequence>
<proteinExistence type="predicted"/>
<dbReference type="GO" id="GO:0005886">
    <property type="term" value="C:plasma membrane"/>
    <property type="evidence" value="ECO:0007669"/>
    <property type="project" value="TreeGrafter"/>
</dbReference>
<organism evidence="1 2">
    <name type="scientific">Hymenobacter roseosalivarius DSM 11622</name>
    <dbReference type="NCBI Taxonomy" id="645990"/>
    <lineage>
        <taxon>Bacteria</taxon>
        <taxon>Pseudomonadati</taxon>
        <taxon>Bacteroidota</taxon>
        <taxon>Cytophagia</taxon>
        <taxon>Cytophagales</taxon>
        <taxon>Hymenobacteraceae</taxon>
        <taxon>Hymenobacter</taxon>
    </lineage>
</organism>
<dbReference type="PANTHER" id="PTHR32063">
    <property type="match status" value="1"/>
</dbReference>
<dbReference type="Pfam" id="PF00873">
    <property type="entry name" value="ACR_tran"/>
    <property type="match status" value="1"/>
</dbReference>
<dbReference type="PANTHER" id="PTHR32063:SF24">
    <property type="entry name" value="CATION EFFLUX SYSTEM (ACRB_ACRD_ACRF FAMILY)"/>
    <property type="match status" value="1"/>
</dbReference>
<name>A0A1W1VER0_9BACT</name>
<gene>
    <name evidence="1" type="ORF">SAMN00120144_2488</name>
</gene>
<evidence type="ECO:0000313" key="1">
    <source>
        <dbReference type="EMBL" id="SMB91907.1"/>
    </source>
</evidence>
<accession>A0A1W1VER0</accession>
<dbReference type="STRING" id="645990.SAMN00120144_2488"/>
<dbReference type="AlphaFoldDB" id="A0A1W1VER0"/>
<dbReference type="GO" id="GO:0042910">
    <property type="term" value="F:xenobiotic transmembrane transporter activity"/>
    <property type="evidence" value="ECO:0007669"/>
    <property type="project" value="TreeGrafter"/>
</dbReference>
<dbReference type="EMBL" id="FWWW01000057">
    <property type="protein sequence ID" value="SMB91907.1"/>
    <property type="molecule type" value="Genomic_DNA"/>
</dbReference>
<dbReference type="Gene3D" id="1.20.1640.10">
    <property type="entry name" value="Multidrug efflux transporter AcrB transmembrane domain"/>
    <property type="match status" value="1"/>
</dbReference>
<evidence type="ECO:0000313" key="2">
    <source>
        <dbReference type="Proteomes" id="UP000192266"/>
    </source>
</evidence>
<dbReference type="Proteomes" id="UP000192266">
    <property type="component" value="Unassembled WGS sequence"/>
</dbReference>
<dbReference type="SUPFAM" id="SSF82693">
    <property type="entry name" value="Multidrug efflux transporter AcrB pore domain, PN1, PN2, PC1 and PC2 subdomains"/>
    <property type="match status" value="1"/>
</dbReference>
<dbReference type="InterPro" id="IPR001036">
    <property type="entry name" value="Acrflvin-R"/>
</dbReference>